<dbReference type="PROSITE" id="PS50222">
    <property type="entry name" value="EF_HAND_2"/>
    <property type="match status" value="2"/>
</dbReference>
<dbReference type="InterPro" id="IPR002048">
    <property type="entry name" value="EF_hand_dom"/>
</dbReference>
<dbReference type="InterPro" id="IPR018247">
    <property type="entry name" value="EF_Hand_1_Ca_BS"/>
</dbReference>
<dbReference type="Pfam" id="PF13202">
    <property type="entry name" value="EF-hand_5"/>
    <property type="match status" value="1"/>
</dbReference>
<evidence type="ECO:0000256" key="2">
    <source>
        <dbReference type="ARBA" id="ARBA00022837"/>
    </source>
</evidence>
<dbReference type="EMBL" id="LZPO01044615">
    <property type="protein sequence ID" value="OBS73834.1"/>
    <property type="molecule type" value="Genomic_DNA"/>
</dbReference>
<protein>
    <recommendedName>
        <fullName evidence="3">EF-hand domain-containing protein</fullName>
    </recommendedName>
</protein>
<evidence type="ECO:0000313" key="5">
    <source>
        <dbReference type="Proteomes" id="UP000092124"/>
    </source>
</evidence>
<keyword evidence="5" id="KW-1185">Reference proteome</keyword>
<dbReference type="GO" id="GO:0005509">
    <property type="term" value="F:calcium ion binding"/>
    <property type="evidence" value="ECO:0007669"/>
    <property type="project" value="InterPro"/>
</dbReference>
<accession>A0A1A6H6B0</accession>
<keyword evidence="1" id="KW-0479">Metal-binding</keyword>
<dbReference type="SUPFAM" id="SSF47473">
    <property type="entry name" value="EF-hand"/>
    <property type="match status" value="1"/>
</dbReference>
<dbReference type="Proteomes" id="UP000092124">
    <property type="component" value="Unassembled WGS sequence"/>
</dbReference>
<evidence type="ECO:0000256" key="1">
    <source>
        <dbReference type="ARBA" id="ARBA00022723"/>
    </source>
</evidence>
<proteinExistence type="predicted"/>
<feature type="domain" description="EF-hand" evidence="3">
    <location>
        <begin position="69"/>
        <end position="94"/>
    </location>
</feature>
<feature type="domain" description="EF-hand" evidence="3">
    <location>
        <begin position="1"/>
        <end position="21"/>
    </location>
</feature>
<dbReference type="InterPro" id="IPR011992">
    <property type="entry name" value="EF-hand-dom_pair"/>
</dbReference>
<evidence type="ECO:0000313" key="4">
    <source>
        <dbReference type="EMBL" id="OBS73834.1"/>
    </source>
</evidence>
<dbReference type="PROSITE" id="PS00018">
    <property type="entry name" value="EF_HAND_1"/>
    <property type="match status" value="1"/>
</dbReference>
<reference evidence="4 5" key="1">
    <citation type="submission" date="2016-06" db="EMBL/GenBank/DDBJ databases">
        <title>The Draft Genome Sequence and Annotation of the Desert Woodrat Neotoma lepida.</title>
        <authorList>
            <person name="Campbell M."/>
            <person name="Oakeson K.F."/>
            <person name="Yandell M."/>
            <person name="Halpert J.R."/>
            <person name="Dearing D."/>
        </authorList>
    </citation>
    <scope>NUCLEOTIDE SEQUENCE [LARGE SCALE GENOMIC DNA]</scope>
    <source>
        <strain evidence="4">417</strain>
        <tissue evidence="4">Liver</tissue>
    </source>
</reference>
<feature type="non-terminal residue" evidence="4">
    <location>
        <position position="1"/>
    </location>
</feature>
<comment type="caution">
    <text evidence="4">The sequence shown here is derived from an EMBL/GenBank/DDBJ whole genome shotgun (WGS) entry which is preliminary data.</text>
</comment>
<keyword evidence="2" id="KW-0106">Calcium</keyword>
<dbReference type="OrthoDB" id="272512at2759"/>
<name>A0A1A6H6B0_NEOLE</name>
<sequence length="243" mass="26915">NNDGSIDFREYVIGLAVLCNPANTEEIIQVAFKEDNVIKSIATENKENTGIHFNNSGSRLGVSIETEEQLFDVDEDGYITEEEFCTILQASLGVPDLDVSGLFREIAQGDSVSYEEFKSFALKHPEYAKIFTTYLDLQTCHVFSLPDEVQTARSVASNKVSPENHEEGISDKKDTMGLEAHRLGKWSLLPNIVAPEDSKKVPLSTSQGPFQGFLWEMTKDGLTAPAIALHPMACVTKCHGKWK</sequence>
<dbReference type="Gene3D" id="1.10.238.10">
    <property type="entry name" value="EF-hand"/>
    <property type="match status" value="1"/>
</dbReference>
<gene>
    <name evidence="4" type="ORF">A6R68_15626</name>
</gene>
<organism evidence="4 5">
    <name type="scientific">Neotoma lepida</name>
    <name type="common">Desert woodrat</name>
    <dbReference type="NCBI Taxonomy" id="56216"/>
    <lineage>
        <taxon>Eukaryota</taxon>
        <taxon>Metazoa</taxon>
        <taxon>Chordata</taxon>
        <taxon>Craniata</taxon>
        <taxon>Vertebrata</taxon>
        <taxon>Euteleostomi</taxon>
        <taxon>Mammalia</taxon>
        <taxon>Eutheria</taxon>
        <taxon>Euarchontoglires</taxon>
        <taxon>Glires</taxon>
        <taxon>Rodentia</taxon>
        <taxon>Myomorpha</taxon>
        <taxon>Muroidea</taxon>
        <taxon>Cricetidae</taxon>
        <taxon>Neotominae</taxon>
        <taxon>Neotoma</taxon>
    </lineage>
</organism>
<dbReference type="AlphaFoldDB" id="A0A1A6H6B0"/>
<evidence type="ECO:0000259" key="3">
    <source>
        <dbReference type="PROSITE" id="PS50222"/>
    </source>
</evidence>
<dbReference type="STRING" id="56216.A0A1A6H6B0"/>